<organism evidence="2 3">
    <name type="scientific">Trichonephila inaurata madagascariensis</name>
    <dbReference type="NCBI Taxonomy" id="2747483"/>
    <lineage>
        <taxon>Eukaryota</taxon>
        <taxon>Metazoa</taxon>
        <taxon>Ecdysozoa</taxon>
        <taxon>Arthropoda</taxon>
        <taxon>Chelicerata</taxon>
        <taxon>Arachnida</taxon>
        <taxon>Araneae</taxon>
        <taxon>Araneomorphae</taxon>
        <taxon>Entelegynae</taxon>
        <taxon>Araneoidea</taxon>
        <taxon>Nephilidae</taxon>
        <taxon>Trichonephila</taxon>
        <taxon>Trichonephila inaurata</taxon>
    </lineage>
</organism>
<keyword evidence="3" id="KW-1185">Reference proteome</keyword>
<dbReference type="EMBL" id="BMAV01012393">
    <property type="protein sequence ID" value="GFY59025.1"/>
    <property type="molecule type" value="Genomic_DNA"/>
</dbReference>
<protein>
    <submittedName>
        <fullName evidence="2">Uncharacterized protein</fullName>
    </submittedName>
</protein>
<reference evidence="2" key="1">
    <citation type="submission" date="2020-08" db="EMBL/GenBank/DDBJ databases">
        <title>Multicomponent nature underlies the extraordinary mechanical properties of spider dragline silk.</title>
        <authorList>
            <person name="Kono N."/>
            <person name="Nakamura H."/>
            <person name="Mori M."/>
            <person name="Yoshida Y."/>
            <person name="Ohtoshi R."/>
            <person name="Malay A.D."/>
            <person name="Moran D.A.P."/>
            <person name="Tomita M."/>
            <person name="Numata K."/>
            <person name="Arakawa K."/>
        </authorList>
    </citation>
    <scope>NUCLEOTIDE SEQUENCE</scope>
</reference>
<sequence>MPIFRVVPIGPEAFLQPSDYKAYQITVYAKGREECASGRNESKNKNKKATHVIWPTRGPGPNGRFDVSVYGSPTSGMEVKGGPLELFLSGFLEKKVMGCWISMCRREMVTWDGV</sequence>
<evidence type="ECO:0000313" key="3">
    <source>
        <dbReference type="Proteomes" id="UP000886998"/>
    </source>
</evidence>
<comment type="caution">
    <text evidence="2">The sequence shown here is derived from an EMBL/GenBank/DDBJ whole genome shotgun (WGS) entry which is preliminary data.</text>
</comment>
<dbReference type="AlphaFoldDB" id="A0A8X7C7S0"/>
<feature type="region of interest" description="Disordered" evidence="1">
    <location>
        <begin position="36"/>
        <end position="59"/>
    </location>
</feature>
<proteinExistence type="predicted"/>
<evidence type="ECO:0000256" key="1">
    <source>
        <dbReference type="SAM" id="MobiDB-lite"/>
    </source>
</evidence>
<dbReference type="Proteomes" id="UP000886998">
    <property type="component" value="Unassembled WGS sequence"/>
</dbReference>
<name>A0A8X7C7S0_9ARAC</name>
<gene>
    <name evidence="2" type="ORF">TNIN_349011</name>
</gene>
<evidence type="ECO:0000313" key="2">
    <source>
        <dbReference type="EMBL" id="GFY59025.1"/>
    </source>
</evidence>
<accession>A0A8X7C7S0</accession>